<dbReference type="RefSeq" id="WP_099917520.1">
    <property type="nucleotide sequence ID" value="NZ_BMHS01000018.1"/>
</dbReference>
<keyword evidence="3" id="KW-1185">Reference proteome</keyword>
<dbReference type="InterPro" id="IPR045584">
    <property type="entry name" value="Pilin-like"/>
</dbReference>
<evidence type="ECO:0000313" key="2">
    <source>
        <dbReference type="EMBL" id="PIL38245.1"/>
    </source>
</evidence>
<dbReference type="SUPFAM" id="SSF54523">
    <property type="entry name" value="Pili subunits"/>
    <property type="match status" value="1"/>
</dbReference>
<dbReference type="Gene3D" id="3.30.700.10">
    <property type="entry name" value="Glycoprotein, Type 4 Pilin"/>
    <property type="match status" value="1"/>
</dbReference>
<dbReference type="InterPro" id="IPR031982">
    <property type="entry name" value="PilE-like"/>
</dbReference>
<evidence type="ECO:0000256" key="1">
    <source>
        <dbReference type="SAM" id="Phobius"/>
    </source>
</evidence>
<keyword evidence="1" id="KW-0472">Membrane</keyword>
<gene>
    <name evidence="2" type="ORF">CR103_19030</name>
</gene>
<proteinExistence type="predicted"/>
<dbReference type="Pfam" id="PF07963">
    <property type="entry name" value="N_methyl"/>
    <property type="match status" value="1"/>
</dbReference>
<dbReference type="AlphaFoldDB" id="A0A2G8SWS1"/>
<protein>
    <submittedName>
        <fullName evidence="2">Pilus assembly protein PilE</fullName>
    </submittedName>
</protein>
<keyword evidence="1" id="KW-0812">Transmembrane</keyword>
<evidence type="ECO:0000313" key="3">
    <source>
        <dbReference type="Proteomes" id="UP000228593"/>
    </source>
</evidence>
<dbReference type="EMBL" id="PDOB01000042">
    <property type="protein sequence ID" value="PIL38245.1"/>
    <property type="molecule type" value="Genomic_DNA"/>
</dbReference>
<name>A0A2G8SWS1_9BURK</name>
<dbReference type="Pfam" id="PF16732">
    <property type="entry name" value="ComP_DUS"/>
    <property type="match status" value="1"/>
</dbReference>
<dbReference type="InterPro" id="IPR012902">
    <property type="entry name" value="N_methyl_site"/>
</dbReference>
<dbReference type="Proteomes" id="UP000228593">
    <property type="component" value="Unassembled WGS sequence"/>
</dbReference>
<dbReference type="NCBIfam" id="TIGR02532">
    <property type="entry name" value="IV_pilin_GFxxxE"/>
    <property type="match status" value="1"/>
</dbReference>
<comment type="caution">
    <text evidence="2">The sequence shown here is derived from an EMBL/GenBank/DDBJ whole genome shotgun (WGS) entry which is preliminary data.</text>
</comment>
<feature type="transmembrane region" description="Helical" evidence="1">
    <location>
        <begin position="12"/>
        <end position="34"/>
    </location>
</feature>
<reference evidence="2 3" key="1">
    <citation type="submission" date="2017-10" db="EMBL/GenBank/DDBJ databases">
        <title>Massilia psychrophilum sp. nov., a novel purple-pigmented bacterium isolated from Tianshan glacier, Xinjiang Municipality, China.</title>
        <authorList>
            <person name="Wang H."/>
        </authorList>
    </citation>
    <scope>NUCLEOTIDE SEQUENCE [LARGE SCALE GENOMIC DNA]</scope>
    <source>
        <strain evidence="2 3">JCM 30813</strain>
    </source>
</reference>
<keyword evidence="1" id="KW-1133">Transmembrane helix</keyword>
<accession>A0A2G8SWS1</accession>
<dbReference type="GO" id="GO:0043683">
    <property type="term" value="P:type IV pilus assembly"/>
    <property type="evidence" value="ECO:0007669"/>
    <property type="project" value="InterPro"/>
</dbReference>
<dbReference type="OrthoDB" id="8592370at2"/>
<organism evidence="2 3">
    <name type="scientific">Massilia psychrophila</name>
    <dbReference type="NCBI Taxonomy" id="1603353"/>
    <lineage>
        <taxon>Bacteria</taxon>
        <taxon>Pseudomonadati</taxon>
        <taxon>Pseudomonadota</taxon>
        <taxon>Betaproteobacteria</taxon>
        <taxon>Burkholderiales</taxon>
        <taxon>Oxalobacteraceae</taxon>
        <taxon>Telluria group</taxon>
        <taxon>Massilia</taxon>
    </lineage>
</organism>
<sequence length="153" mass="17030">MKRVLTYWPGFTLVEVLMVLAILAILTMVSYPTYAGYITKTRRTEGQIALIEAIGQQERFYTSHNTYIAFDSSSLDLEEKRFKWWSGTSAQLSAYELRARACPGQSLAQCVEVQAVPGTGKVDAGFKDADCETLTLDSAGERKASGPFDRCWP</sequence>